<organism evidence="1 2">
    <name type="scientific">Parasphingopyxis lamellibrachiae</name>
    <dbReference type="NCBI Taxonomy" id="680125"/>
    <lineage>
        <taxon>Bacteria</taxon>
        <taxon>Pseudomonadati</taxon>
        <taxon>Pseudomonadota</taxon>
        <taxon>Alphaproteobacteria</taxon>
        <taxon>Sphingomonadales</taxon>
        <taxon>Sphingomonadaceae</taxon>
        <taxon>Parasphingopyxis</taxon>
    </lineage>
</organism>
<dbReference type="EMBL" id="QRDP01000004">
    <property type="protein sequence ID" value="RED15083.1"/>
    <property type="molecule type" value="Genomic_DNA"/>
</dbReference>
<accession>A0A3D9FBI6</accession>
<evidence type="ECO:0000313" key="1">
    <source>
        <dbReference type="EMBL" id="RED15083.1"/>
    </source>
</evidence>
<keyword evidence="2" id="KW-1185">Reference proteome</keyword>
<proteinExistence type="predicted"/>
<protein>
    <submittedName>
        <fullName evidence="1">Uncharacterized protein</fullName>
    </submittedName>
</protein>
<dbReference type="AlphaFoldDB" id="A0A3D9FBI6"/>
<sequence length="75" mass="8711">MSPGLFTTPFVISDRHTVNDKRRIWSMGNDGSSKFLTVRQMVNRLETIELPVFRHLLKTGTTAAWYRVFHTHIPP</sequence>
<evidence type="ECO:0000313" key="2">
    <source>
        <dbReference type="Proteomes" id="UP000256310"/>
    </source>
</evidence>
<gene>
    <name evidence="1" type="ORF">DFR46_0068</name>
</gene>
<dbReference type="Proteomes" id="UP000256310">
    <property type="component" value="Unassembled WGS sequence"/>
</dbReference>
<comment type="caution">
    <text evidence="1">The sequence shown here is derived from an EMBL/GenBank/DDBJ whole genome shotgun (WGS) entry which is preliminary data.</text>
</comment>
<name>A0A3D9FBI6_9SPHN</name>
<reference evidence="1 2" key="1">
    <citation type="submission" date="2018-07" db="EMBL/GenBank/DDBJ databases">
        <title>Genomic Encyclopedia of Type Strains, Phase IV (KMG-IV): sequencing the most valuable type-strain genomes for metagenomic binning, comparative biology and taxonomic classification.</title>
        <authorList>
            <person name="Goeker M."/>
        </authorList>
    </citation>
    <scope>NUCLEOTIDE SEQUENCE [LARGE SCALE GENOMIC DNA]</scope>
    <source>
        <strain evidence="1 2">DSM 26725</strain>
    </source>
</reference>